<accession>A0A1H9CDD7</accession>
<evidence type="ECO:0000313" key="3">
    <source>
        <dbReference type="EMBL" id="SEP99031.1"/>
    </source>
</evidence>
<dbReference type="InterPro" id="IPR004298">
    <property type="entry name" value="Nicotian_synth"/>
</dbReference>
<organism evidence="3 4">
    <name type="scientific">Lysinibacillus fusiformis</name>
    <dbReference type="NCBI Taxonomy" id="28031"/>
    <lineage>
        <taxon>Bacteria</taxon>
        <taxon>Bacillati</taxon>
        <taxon>Bacillota</taxon>
        <taxon>Bacilli</taxon>
        <taxon>Bacillales</taxon>
        <taxon>Bacillaceae</taxon>
        <taxon>Lysinibacillus</taxon>
    </lineage>
</organism>
<comment type="caution">
    <text evidence="3">The sequence shown here is derived from an EMBL/GenBank/DDBJ whole genome shotgun (WGS) entry which is preliminary data.</text>
</comment>
<dbReference type="GO" id="GO:0030410">
    <property type="term" value="F:nicotianamine synthase activity"/>
    <property type="evidence" value="ECO:0007669"/>
    <property type="project" value="InterPro"/>
</dbReference>
<evidence type="ECO:0000313" key="4">
    <source>
        <dbReference type="Proteomes" id="UP000199410"/>
    </source>
</evidence>
<dbReference type="EMBL" id="FOEL01000003">
    <property type="protein sequence ID" value="SEP99031.1"/>
    <property type="molecule type" value="Genomic_DNA"/>
</dbReference>
<gene>
    <name evidence="3" type="ORF">SAMN02787113_00820</name>
</gene>
<dbReference type="InterPro" id="IPR029063">
    <property type="entry name" value="SAM-dependent_MTases_sf"/>
</dbReference>
<dbReference type="RefSeq" id="WP_258954914.1">
    <property type="nucleotide sequence ID" value="NZ_FMVP01000003.1"/>
</dbReference>
<proteinExistence type="predicted"/>
<evidence type="ECO:0000256" key="2">
    <source>
        <dbReference type="ARBA" id="ARBA00022691"/>
    </source>
</evidence>
<sequence length="263" mass="30561">MKDRMLFLKELLNFDKKFQFIIQQNMEQQQINYFELCELMDEYSSFIINRDNEEQWANMKESKEILLLTDNLRMNASVCVQILEKYRALLLSHEQEAVTDYFRNIENCIGKEFGDFEITSQSKVLLIGSGSFPITLLMVAERTGADVFGIDIDDEAIQLGKQVVNKLGDHLSIQIDKKSVTELAVVKQVSHIIFSSTVSNKYDILDQLYDVTNKDVLVAMRYGNGLKSLFNYPMQMVDDTKWHIVEEIMHPQDVFDVILYQKV</sequence>
<dbReference type="Pfam" id="PF03059">
    <property type="entry name" value="NAS"/>
    <property type="match status" value="1"/>
</dbReference>
<dbReference type="PANTHER" id="PTHR32266:SF12">
    <property type="entry name" value="NICOTIANAMINE SYNTHASE 3"/>
    <property type="match status" value="1"/>
</dbReference>
<dbReference type="PANTHER" id="PTHR32266">
    <property type="entry name" value="NICOTIANAMINE SYNTHASE 3"/>
    <property type="match status" value="1"/>
</dbReference>
<dbReference type="GO" id="GO:0030418">
    <property type="term" value="P:nicotianamine biosynthetic process"/>
    <property type="evidence" value="ECO:0007669"/>
    <property type="project" value="InterPro"/>
</dbReference>
<dbReference type="Proteomes" id="UP000199410">
    <property type="component" value="Unassembled WGS sequence"/>
</dbReference>
<keyword evidence="1" id="KW-0808">Transferase</keyword>
<protein>
    <submittedName>
        <fullName evidence="3">Nicotianamine synthase protein</fullName>
    </submittedName>
</protein>
<reference evidence="3 4" key="1">
    <citation type="submission" date="2016-10" db="EMBL/GenBank/DDBJ databases">
        <authorList>
            <person name="Varghese N."/>
            <person name="Submissions S."/>
        </authorList>
    </citation>
    <scope>NUCLEOTIDE SEQUENCE [LARGE SCALE GENOMIC DNA]</scope>
    <source>
        <strain evidence="3 4">TC-13</strain>
    </source>
</reference>
<dbReference type="AlphaFoldDB" id="A0A1H9CDD7"/>
<dbReference type="Gene3D" id="3.40.50.150">
    <property type="entry name" value="Vaccinia Virus protein VP39"/>
    <property type="match status" value="1"/>
</dbReference>
<evidence type="ECO:0000256" key="1">
    <source>
        <dbReference type="ARBA" id="ARBA00022679"/>
    </source>
</evidence>
<keyword evidence="2" id="KW-0949">S-adenosyl-L-methionine</keyword>
<name>A0A1H9CDD7_9BACI</name>
<dbReference type="SUPFAM" id="SSF53335">
    <property type="entry name" value="S-adenosyl-L-methionine-dependent methyltransferases"/>
    <property type="match status" value="1"/>
</dbReference>